<dbReference type="InterPro" id="IPR006145">
    <property type="entry name" value="PsdUridine_synth_RsuA/RluA"/>
</dbReference>
<sequence length="315" mass="35938">MSFMNSDFRELKFTVTTEDGTMSARDIMKQKMKLSSREITRCKLFEDGVMCHDAGDSDPLGKRAIFLKDELMVGDTLYVRIYEDIDNGSEIIPSDHPLDIVYEDEDLIVINKPGNMVVHPSYCHYTDSLSNYLAGYYKKTGQNHVMRVIGRLDRETSGLLIFAKNRHSAALLSDQCLNMSRRKEYVALCEGVFEEKEGTVNEPIWENPKEKMIREVRPDGKEAITHYKVEKQFEDFAMVRLVLDTGRTHQIRVHMSFLGHPLLGDSLYGKEILNNHGMERAALHAAHLEFFQPITGEALAFEAKLPKDICKALNG</sequence>
<accession>A0A1D9P0P8</accession>
<dbReference type="Pfam" id="PF00849">
    <property type="entry name" value="PseudoU_synth_2"/>
    <property type="match status" value="1"/>
</dbReference>
<dbReference type="InterPro" id="IPR020103">
    <property type="entry name" value="PsdUridine_synth_cat_dom_sf"/>
</dbReference>
<proteinExistence type="inferred from homology"/>
<keyword evidence="7" id="KW-1185">Reference proteome</keyword>
<dbReference type="KEGG" id="bhu:bhn_I1049"/>
<dbReference type="PANTHER" id="PTHR21600">
    <property type="entry name" value="MITOCHONDRIAL RNA PSEUDOURIDINE SYNTHASE"/>
    <property type="match status" value="1"/>
</dbReference>
<dbReference type="NCBIfam" id="TIGR00005">
    <property type="entry name" value="rluA_subfam"/>
    <property type="match status" value="1"/>
</dbReference>
<organism evidence="6 7">
    <name type="scientific">Butyrivibrio hungatei</name>
    <dbReference type="NCBI Taxonomy" id="185008"/>
    <lineage>
        <taxon>Bacteria</taxon>
        <taxon>Bacillati</taxon>
        <taxon>Bacillota</taxon>
        <taxon>Clostridia</taxon>
        <taxon>Lachnospirales</taxon>
        <taxon>Lachnospiraceae</taxon>
        <taxon>Butyrivibrio</taxon>
    </lineage>
</organism>
<evidence type="ECO:0000256" key="2">
    <source>
        <dbReference type="ARBA" id="ARBA00010876"/>
    </source>
</evidence>
<evidence type="ECO:0000256" key="4">
    <source>
        <dbReference type="RuleBase" id="RU362028"/>
    </source>
</evidence>
<dbReference type="RefSeq" id="WP_083385769.1">
    <property type="nucleotide sequence ID" value="NZ_CP017831.1"/>
</dbReference>
<evidence type="ECO:0000313" key="6">
    <source>
        <dbReference type="EMBL" id="AOZ96083.1"/>
    </source>
</evidence>
<evidence type="ECO:0000256" key="1">
    <source>
        <dbReference type="ARBA" id="ARBA00000073"/>
    </source>
</evidence>
<comment type="catalytic activity">
    <reaction evidence="1 4">
        <text>a uridine in RNA = a pseudouridine in RNA</text>
        <dbReference type="Rhea" id="RHEA:48348"/>
        <dbReference type="Rhea" id="RHEA-COMP:12068"/>
        <dbReference type="Rhea" id="RHEA-COMP:12069"/>
        <dbReference type="ChEBI" id="CHEBI:65314"/>
        <dbReference type="ChEBI" id="CHEBI:65315"/>
    </reaction>
</comment>
<dbReference type="PANTHER" id="PTHR21600:SF44">
    <property type="entry name" value="RIBOSOMAL LARGE SUBUNIT PSEUDOURIDINE SYNTHASE D"/>
    <property type="match status" value="1"/>
</dbReference>
<reference evidence="7" key="1">
    <citation type="submission" date="2016-10" db="EMBL/GenBank/DDBJ databases">
        <title>The complete genome sequence of the rumen bacterium Butyrivibrio hungatei MB2003.</title>
        <authorList>
            <person name="Palevich N."/>
            <person name="Kelly W.J."/>
            <person name="Leahy S.C."/>
            <person name="Altermann E."/>
            <person name="Rakonjac J."/>
            <person name="Attwood G.T."/>
        </authorList>
    </citation>
    <scope>NUCLEOTIDE SEQUENCE [LARGE SCALE GENOMIC DNA]</scope>
    <source>
        <strain evidence="7">MB2003</strain>
    </source>
</reference>
<dbReference type="Gene3D" id="3.30.2350.10">
    <property type="entry name" value="Pseudouridine synthase"/>
    <property type="match status" value="1"/>
</dbReference>
<keyword evidence="4" id="KW-0413">Isomerase</keyword>
<dbReference type="GO" id="GO:0000455">
    <property type="term" value="P:enzyme-directed rRNA pseudouridine synthesis"/>
    <property type="evidence" value="ECO:0007669"/>
    <property type="project" value="TreeGrafter"/>
</dbReference>
<dbReference type="AlphaFoldDB" id="A0A1D9P0P8"/>
<dbReference type="InterPro" id="IPR006225">
    <property type="entry name" value="PsdUridine_synth_RluC/D"/>
</dbReference>
<dbReference type="InterPro" id="IPR050188">
    <property type="entry name" value="RluA_PseudoU_synthase"/>
</dbReference>
<comment type="function">
    <text evidence="4">Responsible for synthesis of pseudouridine from uracil.</text>
</comment>
<protein>
    <recommendedName>
        <fullName evidence="4">Pseudouridine synthase</fullName>
        <ecNumber evidence="4">5.4.99.-</ecNumber>
    </recommendedName>
</protein>
<dbReference type="EC" id="5.4.99.-" evidence="4"/>
<gene>
    <name evidence="6" type="ORF">bhn_I1049</name>
</gene>
<dbReference type="Proteomes" id="UP000179284">
    <property type="component" value="Chromosome I"/>
</dbReference>
<evidence type="ECO:0000259" key="5">
    <source>
        <dbReference type="Pfam" id="PF00849"/>
    </source>
</evidence>
<dbReference type="GO" id="GO:0003723">
    <property type="term" value="F:RNA binding"/>
    <property type="evidence" value="ECO:0007669"/>
    <property type="project" value="InterPro"/>
</dbReference>
<evidence type="ECO:0000313" key="7">
    <source>
        <dbReference type="Proteomes" id="UP000179284"/>
    </source>
</evidence>
<dbReference type="OrthoDB" id="9773999at2"/>
<dbReference type="CDD" id="cd02869">
    <property type="entry name" value="PseudoU_synth_RluA_like"/>
    <property type="match status" value="1"/>
</dbReference>
<dbReference type="SUPFAM" id="SSF55120">
    <property type="entry name" value="Pseudouridine synthase"/>
    <property type="match status" value="1"/>
</dbReference>
<name>A0A1D9P0P8_9FIRM</name>
<evidence type="ECO:0000256" key="3">
    <source>
        <dbReference type="PIRSR" id="PIRSR606225-1"/>
    </source>
</evidence>
<dbReference type="GO" id="GO:0009982">
    <property type="term" value="F:pseudouridine synthase activity"/>
    <property type="evidence" value="ECO:0007669"/>
    <property type="project" value="InterPro"/>
</dbReference>
<feature type="active site" evidence="3">
    <location>
        <position position="153"/>
    </location>
</feature>
<feature type="domain" description="Pseudouridine synthase RsuA/RluA-like" evidence="5">
    <location>
        <begin position="106"/>
        <end position="256"/>
    </location>
</feature>
<dbReference type="EMBL" id="CP017831">
    <property type="protein sequence ID" value="AOZ96083.1"/>
    <property type="molecule type" value="Genomic_DNA"/>
</dbReference>
<dbReference type="GO" id="GO:0140098">
    <property type="term" value="F:catalytic activity, acting on RNA"/>
    <property type="evidence" value="ECO:0007669"/>
    <property type="project" value="UniProtKB-ARBA"/>
</dbReference>
<comment type="similarity">
    <text evidence="2 4">Belongs to the pseudouridine synthase RluA family.</text>
</comment>